<dbReference type="AlphaFoldDB" id="A0A8W7Q012"/>
<keyword evidence="1" id="KW-0812">Transmembrane</keyword>
<organism evidence="2">
    <name type="scientific">Anopheles coluzzii</name>
    <name type="common">African malaria mosquito</name>
    <dbReference type="NCBI Taxonomy" id="1518534"/>
    <lineage>
        <taxon>Eukaryota</taxon>
        <taxon>Metazoa</taxon>
        <taxon>Ecdysozoa</taxon>
        <taxon>Arthropoda</taxon>
        <taxon>Hexapoda</taxon>
        <taxon>Insecta</taxon>
        <taxon>Pterygota</taxon>
        <taxon>Neoptera</taxon>
        <taxon>Endopterygota</taxon>
        <taxon>Diptera</taxon>
        <taxon>Nematocera</taxon>
        <taxon>Culicoidea</taxon>
        <taxon>Culicidae</taxon>
        <taxon>Anophelinae</taxon>
        <taxon>Anopheles</taxon>
    </lineage>
</organism>
<dbReference type="EnsemblMetazoa" id="ACOM040690-RA">
    <property type="protein sequence ID" value="ACOM040690-PA.1"/>
    <property type="gene ID" value="ACOM040690"/>
</dbReference>
<evidence type="ECO:0000256" key="1">
    <source>
        <dbReference type="SAM" id="Phobius"/>
    </source>
</evidence>
<protein>
    <submittedName>
        <fullName evidence="2">Uncharacterized protein</fullName>
    </submittedName>
</protein>
<proteinExistence type="predicted"/>
<feature type="transmembrane region" description="Helical" evidence="1">
    <location>
        <begin position="41"/>
        <end position="61"/>
    </location>
</feature>
<dbReference type="Proteomes" id="UP000075882">
    <property type="component" value="Unassembled WGS sequence"/>
</dbReference>
<sequence>LDSTVRQTELVRSKGEEMCCPSTWVTTPPTSSARTQQQKPVRMVLFFLVPVANLFSGCVFYPQKRDKHVPRSQPSTRSTQTQPLYTLPVVACDAVEAGLPFDSLQQGTILLGHQCTAAPGRIHVHPEIVLGAQVGNLLQWIERTNYGGARRGRHHERERSLGFGTEDFTFCKHEAMRSNQYRK</sequence>
<accession>A0A8W7Q012</accession>
<keyword evidence="1" id="KW-0472">Membrane</keyword>
<keyword evidence="1" id="KW-1133">Transmembrane helix</keyword>
<reference evidence="2" key="1">
    <citation type="submission" date="2022-08" db="UniProtKB">
        <authorList>
            <consortium name="EnsemblMetazoa"/>
        </authorList>
    </citation>
    <scope>IDENTIFICATION</scope>
</reference>
<name>A0A8W7Q012_ANOCL</name>
<evidence type="ECO:0000313" key="2">
    <source>
        <dbReference type="EnsemblMetazoa" id="ACOM040690-PA.1"/>
    </source>
</evidence>